<dbReference type="AlphaFoldDB" id="A0A0A9E2M8"/>
<accession>A0A0A9E2M8</accession>
<proteinExistence type="predicted"/>
<organism evidence="1">
    <name type="scientific">Arundo donax</name>
    <name type="common">Giant reed</name>
    <name type="synonym">Donax arundinaceus</name>
    <dbReference type="NCBI Taxonomy" id="35708"/>
    <lineage>
        <taxon>Eukaryota</taxon>
        <taxon>Viridiplantae</taxon>
        <taxon>Streptophyta</taxon>
        <taxon>Embryophyta</taxon>
        <taxon>Tracheophyta</taxon>
        <taxon>Spermatophyta</taxon>
        <taxon>Magnoliopsida</taxon>
        <taxon>Liliopsida</taxon>
        <taxon>Poales</taxon>
        <taxon>Poaceae</taxon>
        <taxon>PACMAD clade</taxon>
        <taxon>Arundinoideae</taxon>
        <taxon>Arundineae</taxon>
        <taxon>Arundo</taxon>
    </lineage>
</organism>
<dbReference type="EMBL" id="GBRH01204607">
    <property type="protein sequence ID" value="JAD93288.1"/>
    <property type="molecule type" value="Transcribed_RNA"/>
</dbReference>
<reference evidence="1" key="1">
    <citation type="submission" date="2014-09" db="EMBL/GenBank/DDBJ databases">
        <authorList>
            <person name="Magalhaes I.L.F."/>
            <person name="Oliveira U."/>
            <person name="Santos F.R."/>
            <person name="Vidigal T.H.D.A."/>
            <person name="Brescovit A.D."/>
            <person name="Santos A.J."/>
        </authorList>
    </citation>
    <scope>NUCLEOTIDE SEQUENCE</scope>
    <source>
        <tissue evidence="1">Shoot tissue taken approximately 20 cm above the soil surface</tissue>
    </source>
</reference>
<reference evidence="1" key="2">
    <citation type="journal article" date="2015" name="Data Brief">
        <title>Shoot transcriptome of the giant reed, Arundo donax.</title>
        <authorList>
            <person name="Barrero R.A."/>
            <person name="Guerrero F.D."/>
            <person name="Moolhuijzen P."/>
            <person name="Goolsby J.A."/>
            <person name="Tidwell J."/>
            <person name="Bellgard S.E."/>
            <person name="Bellgard M.I."/>
        </authorList>
    </citation>
    <scope>NUCLEOTIDE SEQUENCE</scope>
    <source>
        <tissue evidence="1">Shoot tissue taken approximately 20 cm above the soil surface</tissue>
    </source>
</reference>
<evidence type="ECO:0000313" key="1">
    <source>
        <dbReference type="EMBL" id="JAD93288.1"/>
    </source>
</evidence>
<name>A0A0A9E2M8_ARUDO</name>
<sequence length="30" mass="3512">MDYLFCSLTRVHYSSFFFFLSSISLEQSGV</sequence>
<protein>
    <submittedName>
        <fullName evidence="1">Uncharacterized protein</fullName>
    </submittedName>
</protein>